<dbReference type="AlphaFoldDB" id="A0A922AE05"/>
<organism evidence="2 3">
    <name type="scientific">Carya illinoinensis</name>
    <name type="common">Pecan</name>
    <dbReference type="NCBI Taxonomy" id="32201"/>
    <lineage>
        <taxon>Eukaryota</taxon>
        <taxon>Viridiplantae</taxon>
        <taxon>Streptophyta</taxon>
        <taxon>Embryophyta</taxon>
        <taxon>Tracheophyta</taxon>
        <taxon>Spermatophyta</taxon>
        <taxon>Magnoliopsida</taxon>
        <taxon>eudicotyledons</taxon>
        <taxon>Gunneridae</taxon>
        <taxon>Pentapetalae</taxon>
        <taxon>rosids</taxon>
        <taxon>fabids</taxon>
        <taxon>Fagales</taxon>
        <taxon>Juglandaceae</taxon>
        <taxon>Carya</taxon>
    </lineage>
</organism>
<sequence length="105" mass="11863">MQIEWQAFEGPTHTIKDSHNHSHMLQQRPTHTCNEIIRTMHPERAASSLGQQQCDSLNVQTCRPFTRTAHMGPRHTDNSHHAGQQDTMQHSTTHMHSAAAALTHA</sequence>
<protein>
    <submittedName>
        <fullName evidence="2">Uncharacterized protein</fullName>
    </submittedName>
</protein>
<dbReference type="EMBL" id="CM031838">
    <property type="protein sequence ID" value="KAG6678875.1"/>
    <property type="molecule type" value="Genomic_DNA"/>
</dbReference>
<feature type="region of interest" description="Disordered" evidence="1">
    <location>
        <begin position="67"/>
        <end position="105"/>
    </location>
</feature>
<evidence type="ECO:0000313" key="3">
    <source>
        <dbReference type="Proteomes" id="UP000811246"/>
    </source>
</evidence>
<evidence type="ECO:0000313" key="2">
    <source>
        <dbReference type="EMBL" id="KAG6678875.1"/>
    </source>
</evidence>
<feature type="compositionally biased region" description="Low complexity" evidence="1">
    <location>
        <begin position="90"/>
        <end position="105"/>
    </location>
</feature>
<name>A0A922AE05_CARIL</name>
<reference evidence="2" key="1">
    <citation type="submission" date="2021-01" db="EMBL/GenBank/DDBJ databases">
        <authorList>
            <person name="Lovell J.T."/>
            <person name="Bentley N."/>
            <person name="Bhattarai G."/>
            <person name="Jenkins J.W."/>
            <person name="Sreedasyam A."/>
            <person name="Alarcon Y."/>
            <person name="Bock C."/>
            <person name="Boston L."/>
            <person name="Carlson J."/>
            <person name="Cervantes K."/>
            <person name="Clermont K."/>
            <person name="Krom N."/>
            <person name="Kubenka K."/>
            <person name="Mamidi S."/>
            <person name="Mattison C."/>
            <person name="Monteros M."/>
            <person name="Pisani C."/>
            <person name="Plott C."/>
            <person name="Rajasekar S."/>
            <person name="Rhein H.S."/>
            <person name="Rohla C."/>
            <person name="Song M."/>
            <person name="Hilaire R.S."/>
            <person name="Shu S."/>
            <person name="Wells L."/>
            <person name="Wang X."/>
            <person name="Webber J."/>
            <person name="Heerema R.J."/>
            <person name="Klein P."/>
            <person name="Conner P."/>
            <person name="Grauke L."/>
            <person name="Grimwood J."/>
            <person name="Schmutz J."/>
            <person name="Randall J.J."/>
        </authorList>
    </citation>
    <scope>NUCLEOTIDE SEQUENCE</scope>
    <source>
        <tissue evidence="2">Leaf</tissue>
    </source>
</reference>
<comment type="caution">
    <text evidence="2">The sequence shown here is derived from an EMBL/GenBank/DDBJ whole genome shotgun (WGS) entry which is preliminary data.</text>
</comment>
<proteinExistence type="predicted"/>
<accession>A0A922AE05</accession>
<dbReference type="Proteomes" id="UP000811246">
    <property type="component" value="Chromosome 14"/>
</dbReference>
<evidence type="ECO:0000256" key="1">
    <source>
        <dbReference type="SAM" id="MobiDB-lite"/>
    </source>
</evidence>
<gene>
    <name evidence="2" type="ORF">I3842_14G103600</name>
</gene>